<organism evidence="7">
    <name type="scientific">marine sediment metagenome</name>
    <dbReference type="NCBI Taxonomy" id="412755"/>
    <lineage>
        <taxon>unclassified sequences</taxon>
        <taxon>metagenomes</taxon>
        <taxon>ecological metagenomes</taxon>
    </lineage>
</organism>
<dbReference type="InterPro" id="IPR014722">
    <property type="entry name" value="Rib_uL2_dom2"/>
</dbReference>
<dbReference type="SUPFAM" id="SSF55174">
    <property type="entry name" value="Alpha-L RNA-binding motif"/>
    <property type="match status" value="1"/>
</dbReference>
<dbReference type="GO" id="GO:0019843">
    <property type="term" value="F:rRNA binding"/>
    <property type="evidence" value="ECO:0007669"/>
    <property type="project" value="UniProtKB-KW"/>
</dbReference>
<comment type="caution">
    <text evidence="7">The sequence shown here is derived from an EMBL/GenBank/DDBJ whole genome shotgun (WGS) entry which is preliminary data.</text>
</comment>
<dbReference type="InterPro" id="IPR041982">
    <property type="entry name" value="Ribosomal_eS4_KOW"/>
</dbReference>
<dbReference type="FunFam" id="3.10.290.10:FF:000002">
    <property type="entry name" value="40S ribosomal protein S4"/>
    <property type="match status" value="1"/>
</dbReference>
<evidence type="ECO:0000313" key="7">
    <source>
        <dbReference type="EMBL" id="KKN27329.1"/>
    </source>
</evidence>
<dbReference type="Pfam" id="PF01479">
    <property type="entry name" value="S4"/>
    <property type="match status" value="1"/>
</dbReference>
<sequence length="247" mass="28134">MTRHGGQKVLKRLNTPSHLQIKRKHGKFFVKASPGPHPSRYCLPLLHILRDLLKIVDTHREAKKLIGLGYIKVDGKIVRNKSFPVGLMDVISIEQLNKRYRILPDSHHGLILNEISEEASHYKLCRINNKTTVKGGHIQLNLHDGKNIIIRVQDPKNPKEDVYKRMDVLKITIPEQEINKLIKFKEDNLAIIMSGKNIGQVGKIISILKRFGPKASTVSIQHNGSHTETLYDYTFVIGEENSEINLP</sequence>
<dbReference type="Gene3D" id="2.40.50.740">
    <property type="match status" value="1"/>
</dbReference>
<protein>
    <recommendedName>
        <fullName evidence="6">RNA-binding S4 domain-containing protein</fullName>
    </recommendedName>
</protein>
<keyword evidence="2" id="KW-0699">rRNA-binding</keyword>
<dbReference type="Gene3D" id="3.10.290.10">
    <property type="entry name" value="RNA-binding S4 domain"/>
    <property type="match status" value="1"/>
</dbReference>
<dbReference type="InterPro" id="IPR013843">
    <property type="entry name" value="Ribosomal_eS4_N"/>
</dbReference>
<dbReference type="InterPro" id="IPR000876">
    <property type="entry name" value="Ribosomal_eS4"/>
</dbReference>
<dbReference type="InterPro" id="IPR036986">
    <property type="entry name" value="S4_RNA-bd_sf"/>
</dbReference>
<evidence type="ECO:0000256" key="4">
    <source>
        <dbReference type="ARBA" id="ARBA00022980"/>
    </source>
</evidence>
<proteinExistence type="inferred from homology"/>
<keyword evidence="4" id="KW-0689">Ribosomal protein</keyword>
<dbReference type="CDD" id="cd06087">
    <property type="entry name" value="KOW_RPS4"/>
    <property type="match status" value="1"/>
</dbReference>
<gene>
    <name evidence="7" type="ORF">LCGC14_0865850</name>
</gene>
<feature type="domain" description="RNA-binding S4" evidence="6">
    <location>
        <begin position="44"/>
        <end position="107"/>
    </location>
</feature>
<dbReference type="PANTHER" id="PTHR11581">
    <property type="entry name" value="30S/40S RIBOSOMAL PROTEIN S4"/>
    <property type="match status" value="1"/>
</dbReference>
<reference evidence="7" key="1">
    <citation type="journal article" date="2015" name="Nature">
        <title>Complex archaea that bridge the gap between prokaryotes and eukaryotes.</title>
        <authorList>
            <person name="Spang A."/>
            <person name="Saw J.H."/>
            <person name="Jorgensen S.L."/>
            <person name="Zaremba-Niedzwiedzka K."/>
            <person name="Martijn J."/>
            <person name="Lind A.E."/>
            <person name="van Eijk R."/>
            <person name="Schleper C."/>
            <person name="Guy L."/>
            <person name="Ettema T.J."/>
        </authorList>
    </citation>
    <scope>NUCLEOTIDE SEQUENCE</scope>
</reference>
<evidence type="ECO:0000259" key="6">
    <source>
        <dbReference type="SMART" id="SM00363"/>
    </source>
</evidence>
<name>A0A0F9PB58_9ZZZZ</name>
<dbReference type="SMART" id="SM00363">
    <property type="entry name" value="S4"/>
    <property type="match status" value="1"/>
</dbReference>
<dbReference type="NCBIfam" id="NF003312">
    <property type="entry name" value="PRK04313.1"/>
    <property type="match status" value="1"/>
</dbReference>
<evidence type="ECO:0000256" key="1">
    <source>
        <dbReference type="ARBA" id="ARBA00007500"/>
    </source>
</evidence>
<dbReference type="HAMAP" id="MF_00485">
    <property type="entry name" value="Ribosomal_eS4"/>
    <property type="match status" value="1"/>
</dbReference>
<dbReference type="PANTHER" id="PTHR11581:SF0">
    <property type="entry name" value="SMALL RIBOSOMAL SUBUNIT PROTEIN ES4"/>
    <property type="match status" value="1"/>
</dbReference>
<keyword evidence="5" id="KW-0687">Ribonucleoprotein</keyword>
<evidence type="ECO:0000256" key="3">
    <source>
        <dbReference type="ARBA" id="ARBA00022884"/>
    </source>
</evidence>
<dbReference type="GO" id="GO:0003735">
    <property type="term" value="F:structural constituent of ribosome"/>
    <property type="evidence" value="ECO:0007669"/>
    <property type="project" value="InterPro"/>
</dbReference>
<dbReference type="Gene3D" id="2.30.30.30">
    <property type="match status" value="1"/>
</dbReference>
<dbReference type="Pfam" id="PF08071">
    <property type="entry name" value="RS4NT"/>
    <property type="match status" value="1"/>
</dbReference>
<dbReference type="InterPro" id="IPR038237">
    <property type="entry name" value="Ribosomal_eS4_central_sf"/>
</dbReference>
<dbReference type="CDD" id="cd00165">
    <property type="entry name" value="S4"/>
    <property type="match status" value="1"/>
</dbReference>
<dbReference type="PROSITE" id="PS50889">
    <property type="entry name" value="S4"/>
    <property type="match status" value="1"/>
</dbReference>
<comment type="similarity">
    <text evidence="1">Belongs to the eukaryotic ribosomal protein eS4 family.</text>
</comment>
<evidence type="ECO:0000256" key="5">
    <source>
        <dbReference type="ARBA" id="ARBA00023274"/>
    </source>
</evidence>
<dbReference type="Pfam" id="PF00900">
    <property type="entry name" value="Ribosomal_S4e"/>
    <property type="match status" value="1"/>
</dbReference>
<dbReference type="GO" id="GO:0006412">
    <property type="term" value="P:translation"/>
    <property type="evidence" value="ECO:0007669"/>
    <property type="project" value="InterPro"/>
</dbReference>
<dbReference type="GO" id="GO:0022627">
    <property type="term" value="C:cytosolic small ribosomal subunit"/>
    <property type="evidence" value="ECO:0007669"/>
    <property type="project" value="TreeGrafter"/>
</dbReference>
<dbReference type="InterPro" id="IPR013845">
    <property type="entry name" value="Ribosomal_eS4_central_region"/>
</dbReference>
<dbReference type="PIRSF" id="PIRSF002116">
    <property type="entry name" value="Ribosomal_S4"/>
    <property type="match status" value="1"/>
</dbReference>
<dbReference type="AlphaFoldDB" id="A0A0F9PB58"/>
<dbReference type="EMBL" id="LAZR01002647">
    <property type="protein sequence ID" value="KKN27329.1"/>
    <property type="molecule type" value="Genomic_DNA"/>
</dbReference>
<accession>A0A0F9PB58</accession>
<evidence type="ECO:0000256" key="2">
    <source>
        <dbReference type="ARBA" id="ARBA00022730"/>
    </source>
</evidence>
<keyword evidence="3" id="KW-0694">RNA-binding</keyword>
<dbReference type="InterPro" id="IPR002942">
    <property type="entry name" value="S4_RNA-bd"/>
</dbReference>